<keyword evidence="2" id="KW-1185">Reference proteome</keyword>
<dbReference type="GO" id="GO:0016787">
    <property type="term" value="F:hydrolase activity"/>
    <property type="evidence" value="ECO:0007669"/>
    <property type="project" value="UniProtKB-KW"/>
</dbReference>
<evidence type="ECO:0000313" key="1">
    <source>
        <dbReference type="EMBL" id="MCW5323060.1"/>
    </source>
</evidence>
<dbReference type="EMBL" id="QZCW01000003">
    <property type="protein sequence ID" value="MCW5323060.1"/>
    <property type="molecule type" value="Genomic_DNA"/>
</dbReference>
<protein>
    <submittedName>
        <fullName evidence="1">Glucuronyl hydrolase</fullName>
    </submittedName>
</protein>
<name>A0ABT3KZ37_9BURK</name>
<evidence type="ECO:0000313" key="2">
    <source>
        <dbReference type="Proteomes" id="UP001208935"/>
    </source>
</evidence>
<sequence length="370" mass="40611">MPQSDCLPTEDALSMEECRNALKALLARVEVLGRRFLKGVPLYSPGRSDEWIVSEGGSWVGGFWVGLWWLRAFLGHVAADRERAAELCRHLRNKLDVDTVNRSLIFWYGAAGGAYSFHDEEAGTLLQEAAIRLTATYSHELQAIPMGTAMGGGDKGRFCIGVDSLAPLIALLAHASTDALEYARRHTDTLVAVCATECRAFYPGASCNERSWQVHGEAGAWPRGQAWAMLGLTQAATHWGDPYTTLALDACRYWLRSWPDGRPLQNGLHDLSATAIAVVAMMTLAPWLADGADLERRARAQLAAIVRSEYLVLDEVADNSLKGMFYGACYTTRPGVVEQVESLWGTYFLTTALSRQAGLEVWSKIRGPTT</sequence>
<dbReference type="Proteomes" id="UP001208935">
    <property type="component" value="Unassembled WGS sequence"/>
</dbReference>
<accession>A0ABT3KZ37</accession>
<comment type="caution">
    <text evidence="1">The sequence shown here is derived from an EMBL/GenBank/DDBJ whole genome shotgun (WGS) entry which is preliminary data.</text>
</comment>
<dbReference type="SUPFAM" id="SSF48208">
    <property type="entry name" value="Six-hairpin glycosidases"/>
    <property type="match status" value="1"/>
</dbReference>
<proteinExistence type="predicted"/>
<keyword evidence="1" id="KW-0378">Hydrolase</keyword>
<dbReference type="Gene3D" id="1.50.10.10">
    <property type="match status" value="1"/>
</dbReference>
<gene>
    <name evidence="1" type="ORF">D5039_18510</name>
</gene>
<dbReference type="InterPro" id="IPR008928">
    <property type="entry name" value="6-hairpin_glycosidase_sf"/>
</dbReference>
<dbReference type="RefSeq" id="WP_265283077.1">
    <property type="nucleotide sequence ID" value="NZ_QZCW01000003.1"/>
</dbReference>
<organism evidence="1 2">
    <name type="scientific">Verminephrobacter aporrectodeae subsp. tuberculatae</name>
    <dbReference type="NCBI Taxonomy" id="1110392"/>
    <lineage>
        <taxon>Bacteria</taxon>
        <taxon>Pseudomonadati</taxon>
        <taxon>Pseudomonadota</taxon>
        <taxon>Betaproteobacteria</taxon>
        <taxon>Burkholderiales</taxon>
        <taxon>Comamonadaceae</taxon>
        <taxon>Verminephrobacter</taxon>
    </lineage>
</organism>
<dbReference type="InterPro" id="IPR012341">
    <property type="entry name" value="6hp_glycosidase-like_sf"/>
</dbReference>
<reference evidence="2" key="1">
    <citation type="submission" date="2023-07" db="EMBL/GenBank/DDBJ databases">
        <title>Verminephrobacter genomes.</title>
        <authorList>
            <person name="Lund M.B."/>
        </authorList>
    </citation>
    <scope>NUCLEOTIDE SEQUENCE [LARGE SCALE GENOMIC DNA]</scope>
    <source>
        <strain evidence="2">AtM5-05</strain>
    </source>
</reference>